<reference evidence="2 3" key="1">
    <citation type="submission" date="2019-03" db="EMBL/GenBank/DDBJ databases">
        <title>Genomic Encyclopedia of Type Strains, Phase IV (KMG-IV): sequencing the most valuable type-strain genomes for metagenomic binning, comparative biology and taxonomic classification.</title>
        <authorList>
            <person name="Goeker M."/>
        </authorList>
    </citation>
    <scope>NUCLEOTIDE SEQUENCE [LARGE SCALE GENOMIC DNA]</scope>
    <source>
        <strain evidence="2 3">DSM 203</strain>
    </source>
</reference>
<keyword evidence="1" id="KW-1133">Transmembrane helix</keyword>
<dbReference type="EMBL" id="SMDC01000002">
    <property type="protein sequence ID" value="TCW38334.1"/>
    <property type="molecule type" value="Genomic_DNA"/>
</dbReference>
<evidence type="ECO:0000256" key="1">
    <source>
        <dbReference type="SAM" id="Phobius"/>
    </source>
</evidence>
<feature type="transmembrane region" description="Helical" evidence="1">
    <location>
        <begin position="177"/>
        <end position="197"/>
    </location>
</feature>
<sequence length="269" mass="30985">MFEILPWILGVAAATHSIYKKDDTVFAVFAIFFLVSIFLYFAYSSVFLGVMVPDFLSILPFHLILLFFFCSAYYFKSFVKYEEFKENVESYYFQVGILITSVSFFIGAAFLGYYWPQYLTAFYFVIFLFGINFVKKYPRLSVVEFMSLLLIGGAIFSYYVLAMWYHGGITPKSIMDVVSRHMSFSLMAWFFFLYALVKMRILEKKQWDRFAAICMVAFIFGFSTLHPELKQLSSPVIKNIVDIAFIGGDVGVIGVYASALVKHRVSLLA</sequence>
<protein>
    <submittedName>
        <fullName evidence="2">Uncharacterized protein</fullName>
    </submittedName>
</protein>
<keyword evidence="1" id="KW-0812">Transmembrane</keyword>
<name>A0A4R4AH80_MARGR</name>
<organism evidence="2 3">
    <name type="scientific">Marichromatium gracile</name>
    <name type="common">Chromatium gracile</name>
    <dbReference type="NCBI Taxonomy" id="1048"/>
    <lineage>
        <taxon>Bacteria</taxon>
        <taxon>Pseudomonadati</taxon>
        <taxon>Pseudomonadota</taxon>
        <taxon>Gammaproteobacteria</taxon>
        <taxon>Chromatiales</taxon>
        <taxon>Chromatiaceae</taxon>
        <taxon>Marichromatium</taxon>
    </lineage>
</organism>
<gene>
    <name evidence="2" type="ORF">EDC29_102226</name>
</gene>
<feature type="transmembrane region" description="Helical" evidence="1">
    <location>
        <begin position="25"/>
        <end position="43"/>
    </location>
</feature>
<evidence type="ECO:0000313" key="3">
    <source>
        <dbReference type="Proteomes" id="UP000295247"/>
    </source>
</evidence>
<comment type="caution">
    <text evidence="2">The sequence shown here is derived from an EMBL/GenBank/DDBJ whole genome shotgun (WGS) entry which is preliminary data.</text>
</comment>
<evidence type="ECO:0000313" key="2">
    <source>
        <dbReference type="EMBL" id="TCW38334.1"/>
    </source>
</evidence>
<feature type="transmembrane region" description="Helical" evidence="1">
    <location>
        <begin position="209"/>
        <end position="227"/>
    </location>
</feature>
<feature type="transmembrane region" description="Helical" evidence="1">
    <location>
        <begin position="146"/>
        <end position="165"/>
    </location>
</feature>
<proteinExistence type="predicted"/>
<dbReference type="AlphaFoldDB" id="A0A4R4AH80"/>
<accession>A0A4R4AH80</accession>
<feature type="transmembrane region" description="Helical" evidence="1">
    <location>
        <begin position="117"/>
        <end position="134"/>
    </location>
</feature>
<keyword evidence="1" id="KW-0472">Membrane</keyword>
<feature type="transmembrane region" description="Helical" evidence="1">
    <location>
        <begin position="91"/>
        <end position="111"/>
    </location>
</feature>
<dbReference type="Proteomes" id="UP000295247">
    <property type="component" value="Unassembled WGS sequence"/>
</dbReference>
<dbReference type="RefSeq" id="WP_132228684.1">
    <property type="nucleotide sequence ID" value="NZ_NRRH01000006.1"/>
</dbReference>
<feature type="transmembrane region" description="Helical" evidence="1">
    <location>
        <begin position="239"/>
        <end position="261"/>
    </location>
</feature>
<feature type="transmembrane region" description="Helical" evidence="1">
    <location>
        <begin position="55"/>
        <end position="75"/>
    </location>
</feature>